<dbReference type="GO" id="GO:0004252">
    <property type="term" value="F:serine-type endopeptidase activity"/>
    <property type="evidence" value="ECO:0007669"/>
    <property type="project" value="UniProtKB-EC"/>
</dbReference>
<evidence type="ECO:0000256" key="2">
    <source>
        <dbReference type="ARBA" id="ARBA00022670"/>
    </source>
</evidence>
<dbReference type="SMART" id="SM00245">
    <property type="entry name" value="TSPc"/>
    <property type="match status" value="1"/>
</dbReference>
<dbReference type="Gene3D" id="2.30.42.10">
    <property type="match status" value="1"/>
</dbReference>
<evidence type="ECO:0000256" key="4">
    <source>
        <dbReference type="ARBA" id="ARBA00022825"/>
    </source>
</evidence>
<evidence type="ECO:0000313" key="9">
    <source>
        <dbReference type="Proteomes" id="UP001549119"/>
    </source>
</evidence>
<dbReference type="GO" id="GO:0006508">
    <property type="term" value="P:proteolysis"/>
    <property type="evidence" value="ECO:0007669"/>
    <property type="project" value="UniProtKB-KW"/>
</dbReference>
<evidence type="ECO:0000256" key="1">
    <source>
        <dbReference type="ARBA" id="ARBA00009179"/>
    </source>
</evidence>
<dbReference type="Pfam" id="PF03572">
    <property type="entry name" value="Peptidase_S41"/>
    <property type="match status" value="1"/>
</dbReference>
<dbReference type="Gene3D" id="3.90.226.10">
    <property type="entry name" value="2-enoyl-CoA Hydratase, Chain A, domain 1"/>
    <property type="match status" value="1"/>
</dbReference>
<dbReference type="Proteomes" id="UP001549119">
    <property type="component" value="Unassembled WGS sequence"/>
</dbReference>
<gene>
    <name evidence="8" type="ORF">ABIC20_001289</name>
</gene>
<dbReference type="InterPro" id="IPR004447">
    <property type="entry name" value="Peptidase_S41A"/>
</dbReference>
<dbReference type="InterPro" id="IPR001478">
    <property type="entry name" value="PDZ"/>
</dbReference>
<comment type="caution">
    <text evidence="8">The sequence shown here is derived from an EMBL/GenBank/DDBJ whole genome shotgun (WGS) entry which is preliminary data.</text>
</comment>
<dbReference type="InterPro" id="IPR036034">
    <property type="entry name" value="PDZ_sf"/>
</dbReference>
<dbReference type="InterPro" id="IPR005151">
    <property type="entry name" value="Tail-specific_protease"/>
</dbReference>
<dbReference type="CDD" id="cd07560">
    <property type="entry name" value="Peptidase_S41_CPP"/>
    <property type="match status" value="1"/>
</dbReference>
<keyword evidence="4 5" id="KW-0720">Serine protease</keyword>
<dbReference type="PANTHER" id="PTHR32060:SF30">
    <property type="entry name" value="CARBOXY-TERMINAL PROCESSING PROTEASE CTPA"/>
    <property type="match status" value="1"/>
</dbReference>
<dbReference type="CDD" id="cd06782">
    <property type="entry name" value="cpPDZ_CPP-like"/>
    <property type="match status" value="1"/>
</dbReference>
<evidence type="ECO:0000256" key="5">
    <source>
        <dbReference type="RuleBase" id="RU004404"/>
    </source>
</evidence>
<dbReference type="InterPro" id="IPR041489">
    <property type="entry name" value="PDZ_6"/>
</dbReference>
<dbReference type="Gene3D" id="3.30.750.44">
    <property type="match status" value="1"/>
</dbReference>
<name>A0ABV2NBW4_9HYPH</name>
<dbReference type="Pfam" id="PF17820">
    <property type="entry name" value="PDZ_6"/>
    <property type="match status" value="1"/>
</dbReference>
<dbReference type="SMART" id="SM00228">
    <property type="entry name" value="PDZ"/>
    <property type="match status" value="1"/>
</dbReference>
<dbReference type="PROSITE" id="PS50106">
    <property type="entry name" value="PDZ"/>
    <property type="match status" value="1"/>
</dbReference>
<dbReference type="RefSeq" id="WP_245364363.1">
    <property type="nucleotide sequence ID" value="NZ_JBEPNV010000001.1"/>
</dbReference>
<dbReference type="InterPro" id="IPR029045">
    <property type="entry name" value="ClpP/crotonase-like_dom_sf"/>
</dbReference>
<keyword evidence="9" id="KW-1185">Reference proteome</keyword>
<evidence type="ECO:0000256" key="3">
    <source>
        <dbReference type="ARBA" id="ARBA00022801"/>
    </source>
</evidence>
<protein>
    <submittedName>
        <fullName evidence="8">Carboxyl-terminal processing protease</fullName>
        <ecNumber evidence="8">3.4.21.102</ecNumber>
    </submittedName>
</protein>
<dbReference type="NCBIfam" id="TIGR00225">
    <property type="entry name" value="prc"/>
    <property type="match status" value="1"/>
</dbReference>
<dbReference type="EC" id="3.4.21.102" evidence="8"/>
<keyword evidence="3 5" id="KW-0378">Hydrolase</keyword>
<evidence type="ECO:0000259" key="7">
    <source>
        <dbReference type="PROSITE" id="PS50106"/>
    </source>
</evidence>
<accession>A0ABV2NBW4</accession>
<organism evidence="8 9">
    <name type="scientific">Methylobacterium radiotolerans</name>
    <dbReference type="NCBI Taxonomy" id="31998"/>
    <lineage>
        <taxon>Bacteria</taxon>
        <taxon>Pseudomonadati</taxon>
        <taxon>Pseudomonadota</taxon>
        <taxon>Alphaproteobacteria</taxon>
        <taxon>Hyphomicrobiales</taxon>
        <taxon>Methylobacteriaceae</taxon>
        <taxon>Methylobacterium</taxon>
    </lineage>
</organism>
<dbReference type="PANTHER" id="PTHR32060">
    <property type="entry name" value="TAIL-SPECIFIC PROTEASE"/>
    <property type="match status" value="1"/>
</dbReference>
<sequence>MVGTALVTPASPDAVVWPDRARESSYRDLLAFGAAFHVVRTRAVDMPADSRLVDAAIAGMVASLDRHSRYLTATEFRRLDEQNTGSYVGIGVEVEAGGRVRSTLPGAPAARAGLKPGTVIERIDGDAVEGLGVDQVAERLRGEPGSTVRLQVVQMEAPAPVDVIMTRERLPLHPVRIRVLDAIAYVGVDHFDEFTTGRLVSAVETLKARIGRDRLRGFVLDLRGNPGGLVVQAVAVAGAFLGHGEIVRLVGRGPDKVERFALDGTGGDLIDGLPLVLLVDGGTASAAEIVAGALQDHRRATVIGTRTYGKGAVQTTYAHRDGRGLRLTTAWVVTPAGRRVEGNGIEPDGVVPEDATAAENNGRPSERPYGSGGSMQDGIVEDGFIDPSPDRQLTAGLKYLRAAGQGGGLIQRNDPIARR</sequence>
<feature type="region of interest" description="Disordered" evidence="6">
    <location>
        <begin position="342"/>
        <end position="391"/>
    </location>
</feature>
<reference evidence="8 9" key="1">
    <citation type="submission" date="2024-06" db="EMBL/GenBank/DDBJ databases">
        <title>Genomics of switchgrass bacterial isolates.</title>
        <authorList>
            <person name="Shade A."/>
        </authorList>
    </citation>
    <scope>NUCLEOTIDE SEQUENCE [LARGE SCALE GENOMIC DNA]</scope>
    <source>
        <strain evidence="8 9">PvP084</strain>
    </source>
</reference>
<comment type="similarity">
    <text evidence="1 5">Belongs to the peptidase S41A family.</text>
</comment>
<proteinExistence type="inferred from homology"/>
<keyword evidence="2 5" id="KW-0645">Protease</keyword>
<evidence type="ECO:0000313" key="8">
    <source>
        <dbReference type="EMBL" id="MET3863980.1"/>
    </source>
</evidence>
<evidence type="ECO:0000256" key="6">
    <source>
        <dbReference type="SAM" id="MobiDB-lite"/>
    </source>
</evidence>
<dbReference type="SUPFAM" id="SSF50156">
    <property type="entry name" value="PDZ domain-like"/>
    <property type="match status" value="1"/>
</dbReference>
<dbReference type="SUPFAM" id="SSF52096">
    <property type="entry name" value="ClpP/crotonase"/>
    <property type="match status" value="1"/>
</dbReference>
<feature type="domain" description="PDZ" evidence="7">
    <location>
        <begin position="76"/>
        <end position="141"/>
    </location>
</feature>
<dbReference type="EMBL" id="JBEPNW010000002">
    <property type="protein sequence ID" value="MET3863980.1"/>
    <property type="molecule type" value="Genomic_DNA"/>
</dbReference>